<protein>
    <recommendedName>
        <fullName evidence="3">Secreted protein</fullName>
    </recommendedName>
</protein>
<sequence>MIVGIGVLKRLMLRLVRSGSFAIASRWGWGLIIEWNGTNELNRRVIRSTSQTAQRMSAPISKIRAHWFLQFICGNVQEEEVGF</sequence>
<dbReference type="Proteomes" id="UP001054945">
    <property type="component" value="Unassembled WGS sequence"/>
</dbReference>
<evidence type="ECO:0008006" key="3">
    <source>
        <dbReference type="Google" id="ProtNLM"/>
    </source>
</evidence>
<keyword evidence="2" id="KW-1185">Reference proteome</keyword>
<evidence type="ECO:0000313" key="1">
    <source>
        <dbReference type="EMBL" id="GIY92456.1"/>
    </source>
</evidence>
<comment type="caution">
    <text evidence="1">The sequence shown here is derived from an EMBL/GenBank/DDBJ whole genome shotgun (WGS) entry which is preliminary data.</text>
</comment>
<reference evidence="1 2" key="1">
    <citation type="submission" date="2021-06" db="EMBL/GenBank/DDBJ databases">
        <title>Caerostris extrusa draft genome.</title>
        <authorList>
            <person name="Kono N."/>
            <person name="Arakawa K."/>
        </authorList>
    </citation>
    <scope>NUCLEOTIDE SEQUENCE [LARGE SCALE GENOMIC DNA]</scope>
</reference>
<gene>
    <name evidence="1" type="ORF">CEXT_141981</name>
</gene>
<accession>A0AAV4XC15</accession>
<name>A0AAV4XC15_CAEEX</name>
<dbReference type="AlphaFoldDB" id="A0AAV4XC15"/>
<dbReference type="EMBL" id="BPLR01000143">
    <property type="protein sequence ID" value="GIY92456.1"/>
    <property type="molecule type" value="Genomic_DNA"/>
</dbReference>
<proteinExistence type="predicted"/>
<evidence type="ECO:0000313" key="2">
    <source>
        <dbReference type="Proteomes" id="UP001054945"/>
    </source>
</evidence>
<organism evidence="1 2">
    <name type="scientific">Caerostris extrusa</name>
    <name type="common">Bark spider</name>
    <name type="synonym">Caerostris bankana</name>
    <dbReference type="NCBI Taxonomy" id="172846"/>
    <lineage>
        <taxon>Eukaryota</taxon>
        <taxon>Metazoa</taxon>
        <taxon>Ecdysozoa</taxon>
        <taxon>Arthropoda</taxon>
        <taxon>Chelicerata</taxon>
        <taxon>Arachnida</taxon>
        <taxon>Araneae</taxon>
        <taxon>Araneomorphae</taxon>
        <taxon>Entelegynae</taxon>
        <taxon>Araneoidea</taxon>
        <taxon>Araneidae</taxon>
        <taxon>Caerostris</taxon>
    </lineage>
</organism>